<proteinExistence type="predicted"/>
<evidence type="ECO:0000256" key="6">
    <source>
        <dbReference type="PROSITE-ProRule" id="PRU01172"/>
    </source>
</evidence>
<comment type="cofactor">
    <cofactor evidence="1">
        <name>Ca(2+)</name>
        <dbReference type="ChEBI" id="CHEBI:29108"/>
    </cofactor>
</comment>
<evidence type="ECO:0000256" key="7">
    <source>
        <dbReference type="SAM" id="Coils"/>
    </source>
</evidence>
<evidence type="ECO:0000313" key="11">
    <source>
        <dbReference type="Proteomes" id="UP001474421"/>
    </source>
</evidence>
<dbReference type="Gene3D" id="2.60.120.200">
    <property type="match status" value="1"/>
</dbReference>
<keyword evidence="5" id="KW-0325">Glycoprotein</keyword>
<keyword evidence="4" id="KW-1015">Disulfide bond</keyword>
<dbReference type="PANTHER" id="PTHR19277">
    <property type="entry name" value="PENTRAXIN"/>
    <property type="match status" value="1"/>
</dbReference>
<evidence type="ECO:0000256" key="2">
    <source>
        <dbReference type="ARBA" id="ARBA00022723"/>
    </source>
</evidence>
<evidence type="ECO:0000256" key="3">
    <source>
        <dbReference type="ARBA" id="ARBA00022837"/>
    </source>
</evidence>
<accession>A0AAW1BYT7</accession>
<keyword evidence="3" id="KW-0106">Calcium</keyword>
<comment type="caution">
    <text evidence="6">Lacks conserved residue(s) required for the propagation of feature annotation.</text>
</comment>
<keyword evidence="2" id="KW-0479">Metal-binding</keyword>
<dbReference type="GO" id="GO:0046872">
    <property type="term" value="F:metal ion binding"/>
    <property type="evidence" value="ECO:0007669"/>
    <property type="project" value="UniProtKB-KW"/>
</dbReference>
<dbReference type="InterPro" id="IPR051360">
    <property type="entry name" value="Neuronal_Pentraxin_Related"/>
</dbReference>
<sequence>MHSQHSPPIPDSRYILPEELPSGHFLRIVGEEFREPIADLLLRTPYASDRAPVLSLRAQAAPPPSPPQVVPARRSIYRKEESSNSALFGMSAPVMFAVVRCSFVLVSLFYLKGCAQNFGQTRFICTSVPVDMDMCTSSMQSSGSTEDMKTTVLQLRETVLQQKETIMNQKETIRELTTKLGRCESQSTVEAGPGESKTGGGSGRKQTGSSKNTMGDLSRIPAAETLSQLGQTLQSLKTRLENLEQFSRMNSSSQTNSLKDILQNNIDDLEKQVLSRINSLEEGKYNSKNESEERGKIESTLTSLHQRISDLEKVPGQANELVLIEWGNNPMEILINDKVAKLPFVINDGKWHHICIAWTTRDGVWEAYQDGTQRGNGENLAPYHPIKPQGVLVLGQEQDTLGGGFDATQAFVGELAHFNIWDRKLTPGEVYNLATCSTKALPGSVIAWSETNIDIYGGATKWTFEACRQIN</sequence>
<feature type="coiled-coil region" evidence="7">
    <location>
        <begin position="226"/>
        <end position="272"/>
    </location>
</feature>
<dbReference type="Proteomes" id="UP001474421">
    <property type="component" value="Unassembled WGS sequence"/>
</dbReference>
<dbReference type="SUPFAM" id="SSF49899">
    <property type="entry name" value="Concanavalin A-like lectins/glucanases"/>
    <property type="match status" value="1"/>
</dbReference>
<evidence type="ECO:0000256" key="1">
    <source>
        <dbReference type="ARBA" id="ARBA00001913"/>
    </source>
</evidence>
<protein>
    <submittedName>
        <fullName evidence="10">Neuronal pentraxin-1</fullName>
    </submittedName>
</protein>
<dbReference type="PROSITE" id="PS51828">
    <property type="entry name" value="PTX_2"/>
    <property type="match status" value="1"/>
</dbReference>
<evidence type="ECO:0000256" key="8">
    <source>
        <dbReference type="SAM" id="MobiDB-lite"/>
    </source>
</evidence>
<keyword evidence="7" id="KW-0175">Coiled coil</keyword>
<reference evidence="10 11" key="1">
    <citation type="journal article" date="2024" name="Proc. Natl. Acad. Sci. U.S.A.">
        <title>The genetic regulatory architecture and epigenomic basis for age-related changes in rattlesnake venom.</title>
        <authorList>
            <person name="Hogan M.P."/>
            <person name="Holding M.L."/>
            <person name="Nystrom G.S."/>
            <person name="Colston T.J."/>
            <person name="Bartlett D.A."/>
            <person name="Mason A.J."/>
            <person name="Ellsworth S.A."/>
            <person name="Rautsaw R.M."/>
            <person name="Lawrence K.C."/>
            <person name="Strickland J.L."/>
            <person name="He B."/>
            <person name="Fraser P."/>
            <person name="Margres M.J."/>
            <person name="Gilbert D.M."/>
            <person name="Gibbs H.L."/>
            <person name="Parkinson C.L."/>
            <person name="Rokyta D.R."/>
        </authorList>
    </citation>
    <scope>NUCLEOTIDE SEQUENCE [LARGE SCALE GENOMIC DNA]</scope>
    <source>
        <strain evidence="10">DRR0105</strain>
    </source>
</reference>
<evidence type="ECO:0000259" key="9">
    <source>
        <dbReference type="PROSITE" id="PS51828"/>
    </source>
</evidence>
<evidence type="ECO:0000313" key="10">
    <source>
        <dbReference type="EMBL" id="KAK9407008.1"/>
    </source>
</evidence>
<feature type="region of interest" description="Disordered" evidence="8">
    <location>
        <begin position="184"/>
        <end position="216"/>
    </location>
</feature>
<feature type="domain" description="Pentraxin (PTX)" evidence="9">
    <location>
        <begin position="254"/>
        <end position="467"/>
    </location>
</feature>
<evidence type="ECO:0000256" key="5">
    <source>
        <dbReference type="ARBA" id="ARBA00023180"/>
    </source>
</evidence>
<dbReference type="InterPro" id="IPR013320">
    <property type="entry name" value="ConA-like_dom_sf"/>
</dbReference>
<dbReference type="AlphaFoldDB" id="A0AAW1BYT7"/>
<organism evidence="10 11">
    <name type="scientific">Crotalus adamanteus</name>
    <name type="common">Eastern diamondback rattlesnake</name>
    <dbReference type="NCBI Taxonomy" id="8729"/>
    <lineage>
        <taxon>Eukaryota</taxon>
        <taxon>Metazoa</taxon>
        <taxon>Chordata</taxon>
        <taxon>Craniata</taxon>
        <taxon>Vertebrata</taxon>
        <taxon>Euteleostomi</taxon>
        <taxon>Lepidosauria</taxon>
        <taxon>Squamata</taxon>
        <taxon>Bifurcata</taxon>
        <taxon>Unidentata</taxon>
        <taxon>Episquamata</taxon>
        <taxon>Toxicofera</taxon>
        <taxon>Serpentes</taxon>
        <taxon>Colubroidea</taxon>
        <taxon>Viperidae</taxon>
        <taxon>Crotalinae</taxon>
        <taxon>Crotalus</taxon>
    </lineage>
</organism>
<dbReference type="FunFam" id="2.60.120.200:FF:000012">
    <property type="entry name" value="neuronal pentraxin receptor"/>
    <property type="match status" value="1"/>
</dbReference>
<gene>
    <name evidence="10" type="ORF">NXF25_005782</name>
</gene>
<keyword evidence="11" id="KW-1185">Reference proteome</keyword>
<dbReference type="PRINTS" id="PR00895">
    <property type="entry name" value="PENTAXIN"/>
</dbReference>
<dbReference type="EMBL" id="JAOTOJ010000002">
    <property type="protein sequence ID" value="KAK9407008.1"/>
    <property type="molecule type" value="Genomic_DNA"/>
</dbReference>
<dbReference type="PANTHER" id="PTHR19277:SF24">
    <property type="entry name" value="NEURONAL PENTRAXIN-1"/>
    <property type="match status" value="1"/>
</dbReference>
<dbReference type="Pfam" id="PF00354">
    <property type="entry name" value="Pentaxin"/>
    <property type="match status" value="1"/>
</dbReference>
<dbReference type="SMART" id="SM00159">
    <property type="entry name" value="PTX"/>
    <property type="match status" value="1"/>
</dbReference>
<name>A0AAW1BYT7_CROAD</name>
<feature type="compositionally biased region" description="Polar residues" evidence="8">
    <location>
        <begin position="204"/>
        <end position="215"/>
    </location>
</feature>
<dbReference type="InterPro" id="IPR001759">
    <property type="entry name" value="PTX_dom"/>
</dbReference>
<dbReference type="GO" id="GO:0060385">
    <property type="term" value="P:axonogenesis involved in innervation"/>
    <property type="evidence" value="ECO:0007669"/>
    <property type="project" value="TreeGrafter"/>
</dbReference>
<evidence type="ECO:0000256" key="4">
    <source>
        <dbReference type="ARBA" id="ARBA00023157"/>
    </source>
</evidence>
<comment type="caution">
    <text evidence="10">The sequence shown here is derived from an EMBL/GenBank/DDBJ whole genome shotgun (WGS) entry which is preliminary data.</text>
</comment>